<proteinExistence type="predicted"/>
<dbReference type="AlphaFoldDB" id="A0A498SR76"/>
<dbReference type="InterPro" id="IPR011029">
    <property type="entry name" value="DEATH-like_dom_sf"/>
</dbReference>
<feature type="domain" description="Death" evidence="1">
    <location>
        <begin position="22"/>
        <end position="97"/>
    </location>
</feature>
<evidence type="ECO:0000313" key="2">
    <source>
        <dbReference type="EMBL" id="VBB34825.1"/>
    </source>
</evidence>
<feature type="non-terminal residue" evidence="2">
    <location>
        <position position="99"/>
    </location>
</feature>
<organism evidence="2 3">
    <name type="scientific">Acanthocheilonema viteae</name>
    <name type="common">Filarial nematode worm</name>
    <name type="synonym">Dipetalonema viteae</name>
    <dbReference type="NCBI Taxonomy" id="6277"/>
    <lineage>
        <taxon>Eukaryota</taxon>
        <taxon>Metazoa</taxon>
        <taxon>Ecdysozoa</taxon>
        <taxon>Nematoda</taxon>
        <taxon>Chromadorea</taxon>
        <taxon>Rhabditida</taxon>
        <taxon>Spirurina</taxon>
        <taxon>Spiruromorpha</taxon>
        <taxon>Filarioidea</taxon>
        <taxon>Onchocercidae</taxon>
        <taxon>Acanthocheilonema</taxon>
    </lineage>
</organism>
<dbReference type="Gene3D" id="1.10.533.10">
    <property type="entry name" value="Death Domain, Fas"/>
    <property type="match status" value="1"/>
</dbReference>
<name>A0A498SR76_ACAVI</name>
<dbReference type="Pfam" id="PF00531">
    <property type="entry name" value="Death"/>
    <property type="match status" value="1"/>
</dbReference>
<reference evidence="2 3" key="1">
    <citation type="submission" date="2018-08" db="EMBL/GenBank/DDBJ databases">
        <authorList>
            <person name="Laetsch R D."/>
            <person name="Stevens L."/>
            <person name="Kumar S."/>
            <person name="Blaxter L. M."/>
        </authorList>
    </citation>
    <scope>NUCLEOTIDE SEQUENCE [LARGE SCALE GENOMIC DNA]</scope>
</reference>
<gene>
    <name evidence="2" type="ORF">NAV_LOCUS9616</name>
</gene>
<keyword evidence="3" id="KW-1185">Reference proteome</keyword>
<dbReference type="Proteomes" id="UP000276991">
    <property type="component" value="Unassembled WGS sequence"/>
</dbReference>
<accession>A0A498SR76</accession>
<dbReference type="SUPFAM" id="SSF47986">
    <property type="entry name" value="DEATH domain"/>
    <property type="match status" value="1"/>
</dbReference>
<dbReference type="InterPro" id="IPR000488">
    <property type="entry name" value="Death_dom"/>
</dbReference>
<dbReference type="STRING" id="6277.A0A498SR76"/>
<feature type="non-terminal residue" evidence="2">
    <location>
        <position position="1"/>
    </location>
</feature>
<sequence>MDVVGVSSSSDVYVYLLPFTVRKQLAAILDIDNAWELLAFVMPDIGNADIRACRNAGSFESPTENLLAIWGSKGNNVTQLYNCLGRAKLVRAMKAMRHL</sequence>
<dbReference type="OrthoDB" id="4062651at2759"/>
<dbReference type="GO" id="GO:0007165">
    <property type="term" value="P:signal transduction"/>
    <property type="evidence" value="ECO:0007669"/>
    <property type="project" value="InterPro"/>
</dbReference>
<dbReference type="EMBL" id="UPTC01004175">
    <property type="protein sequence ID" value="VBB34825.1"/>
    <property type="molecule type" value="Genomic_DNA"/>
</dbReference>
<evidence type="ECO:0000259" key="1">
    <source>
        <dbReference type="Pfam" id="PF00531"/>
    </source>
</evidence>
<protein>
    <recommendedName>
        <fullName evidence="1">Death domain-containing protein</fullName>
    </recommendedName>
</protein>
<evidence type="ECO:0000313" key="3">
    <source>
        <dbReference type="Proteomes" id="UP000276991"/>
    </source>
</evidence>